<dbReference type="GO" id="GO:0032922">
    <property type="term" value="P:circadian regulation of gene expression"/>
    <property type="evidence" value="ECO:0007669"/>
    <property type="project" value="TreeGrafter"/>
</dbReference>
<feature type="binding site" evidence="3">
    <location>
        <begin position="70"/>
        <end position="77"/>
    </location>
    <ligand>
        <name>FAD</name>
        <dbReference type="ChEBI" id="CHEBI:57692"/>
    </ligand>
</feature>
<feature type="domain" description="Cryptochrome/DNA photolyase FAD-binding" evidence="5">
    <location>
        <begin position="69"/>
        <end position="190"/>
    </location>
</feature>
<dbReference type="PANTHER" id="PTHR11455:SF18">
    <property type="entry name" value="SI:CH1073-390K14.1"/>
    <property type="match status" value="1"/>
</dbReference>
<feature type="binding site" evidence="3">
    <location>
        <position position="23"/>
    </location>
    <ligand>
        <name>FAD</name>
        <dbReference type="ChEBI" id="CHEBI:57692"/>
    </ligand>
</feature>
<comment type="caution">
    <text evidence="6">The sequence shown here is derived from an EMBL/GenBank/DDBJ whole genome shotgun (WGS) entry which is preliminary data.</text>
</comment>
<accession>A0A315EPU3</accession>
<dbReference type="Gene3D" id="1.10.579.10">
    <property type="entry name" value="DNA Cyclobutane Dipyrimidine Photolyase, subunit A, domain 3"/>
    <property type="match status" value="1"/>
</dbReference>
<dbReference type="GO" id="GO:0043153">
    <property type="term" value="P:entrainment of circadian clock by photoperiod"/>
    <property type="evidence" value="ECO:0007669"/>
    <property type="project" value="TreeGrafter"/>
</dbReference>
<dbReference type="InterPro" id="IPR005101">
    <property type="entry name" value="Cryptochr/Photolyase_FAD-bd"/>
</dbReference>
<dbReference type="RefSeq" id="WP_245912774.1">
    <property type="nucleotide sequence ID" value="NZ_NESP01000001.1"/>
</dbReference>
<evidence type="ECO:0000256" key="1">
    <source>
        <dbReference type="ARBA" id="ARBA00022630"/>
    </source>
</evidence>
<dbReference type="InterPro" id="IPR036134">
    <property type="entry name" value="Crypto/Photolyase_FAD-like_sf"/>
</dbReference>
<evidence type="ECO:0000313" key="7">
    <source>
        <dbReference type="Proteomes" id="UP000251341"/>
    </source>
</evidence>
<feature type="binding site" evidence="3">
    <location>
        <begin position="166"/>
        <end position="168"/>
    </location>
    <ligand>
        <name>FAD</name>
        <dbReference type="ChEBI" id="CHEBI:57692"/>
    </ligand>
</feature>
<gene>
    <name evidence="6" type="ORF">B9Z44_06445</name>
</gene>
<dbReference type="SUPFAM" id="SSF48173">
    <property type="entry name" value="Cryptochrome/photolyase FAD-binding domain"/>
    <property type="match status" value="1"/>
</dbReference>
<dbReference type="GO" id="GO:0003677">
    <property type="term" value="F:DNA binding"/>
    <property type="evidence" value="ECO:0007669"/>
    <property type="project" value="TreeGrafter"/>
</dbReference>
<comment type="cofactor">
    <cofactor evidence="3">
        <name>FAD</name>
        <dbReference type="ChEBI" id="CHEBI:57692"/>
    </cofactor>
    <text evidence="3">Binds 1 FAD per subunit.</text>
</comment>
<evidence type="ECO:0000256" key="2">
    <source>
        <dbReference type="ARBA" id="ARBA00022827"/>
    </source>
</evidence>
<dbReference type="Gene3D" id="1.25.40.80">
    <property type="match status" value="1"/>
</dbReference>
<dbReference type="EMBL" id="NESP01000001">
    <property type="protein sequence ID" value="PUE59241.1"/>
    <property type="molecule type" value="Genomic_DNA"/>
</dbReference>
<reference evidence="6 7" key="1">
    <citation type="submission" date="2017-04" db="EMBL/GenBank/DDBJ databases">
        <title>Unexpected and diverse lifestyles within the genus Limnohabitans.</title>
        <authorList>
            <person name="Kasalicky V."/>
            <person name="Mehrshad M."/>
            <person name="Andrei S.-A."/>
            <person name="Salcher M."/>
            <person name="Kratochvilova H."/>
            <person name="Simek K."/>
            <person name="Ghai R."/>
        </authorList>
    </citation>
    <scope>NUCLEOTIDE SEQUENCE [LARGE SCALE GENOMIC DNA]</scope>
    <source>
        <strain evidence="6 7">MWH-C5</strain>
    </source>
</reference>
<keyword evidence="1 3" id="KW-0285">Flavoprotein</keyword>
<name>A0A315EPU3_9BURK</name>
<sequence length="400" mass="45307">MYEFPPTPEAAQLRLDYVSPKDYAHSRNALDGAVTHLSPYLTHGFLSVPDVASAMYHQYRVGVQHKLIYELGWREYFQHLHHHLGDGIAQSLHEGVLPDTEYSTELPEDVRHACTRVPVIDTAIRMLYTTGYLHNHARLWVASYIVHLRKVHWRVAADWMYSHLLDGDVASNYLGWQWVAATGSSKPYLFNADTVEKFAPEIWHSRATSIDVSYELMDILARSSATVAQVRKNELAWDEPAVFSEPPADLGFTKPVASDVAGQHVWLVHPWVLADLPKDLPADVVCVAVAFAEHTQAHPWNALRWHFVGERMTALTPHRWFGSADEVLAALAHAQSVQTVAHLCLPDLAAGHVQLRPAPRLFRHLDKPMDSFSKWWVQVNKNVRHLQQLVYPLPARPPAS</sequence>
<evidence type="ECO:0000256" key="4">
    <source>
        <dbReference type="RuleBase" id="RU004182"/>
    </source>
</evidence>
<dbReference type="AlphaFoldDB" id="A0A315EPU3"/>
<proteinExistence type="inferred from homology"/>
<evidence type="ECO:0000256" key="3">
    <source>
        <dbReference type="PIRSR" id="PIRSR602081-1"/>
    </source>
</evidence>
<dbReference type="GO" id="GO:0071949">
    <property type="term" value="F:FAD binding"/>
    <property type="evidence" value="ECO:0007669"/>
    <property type="project" value="TreeGrafter"/>
</dbReference>
<keyword evidence="2 3" id="KW-0274">FAD</keyword>
<keyword evidence="4" id="KW-0157">Chromophore</keyword>
<comment type="similarity">
    <text evidence="4">Belongs to the DNA photolyase family.</text>
</comment>
<dbReference type="GO" id="GO:0005737">
    <property type="term" value="C:cytoplasm"/>
    <property type="evidence" value="ECO:0007669"/>
    <property type="project" value="TreeGrafter"/>
</dbReference>
<dbReference type="Proteomes" id="UP000251341">
    <property type="component" value="Unassembled WGS sequence"/>
</dbReference>
<dbReference type="PANTHER" id="PTHR11455">
    <property type="entry name" value="CRYPTOCHROME"/>
    <property type="match status" value="1"/>
</dbReference>
<dbReference type="InterPro" id="IPR002081">
    <property type="entry name" value="Cryptochrome/DNA_photolyase_1"/>
</dbReference>
<dbReference type="Pfam" id="PF03441">
    <property type="entry name" value="FAD_binding_7"/>
    <property type="match status" value="1"/>
</dbReference>
<evidence type="ECO:0000259" key="5">
    <source>
        <dbReference type="Pfam" id="PF03441"/>
    </source>
</evidence>
<organism evidence="6 7">
    <name type="scientific">Limnohabitans curvus</name>
    <dbReference type="NCBI Taxonomy" id="323423"/>
    <lineage>
        <taxon>Bacteria</taxon>
        <taxon>Pseudomonadati</taxon>
        <taxon>Pseudomonadota</taxon>
        <taxon>Betaproteobacteria</taxon>
        <taxon>Burkholderiales</taxon>
        <taxon>Comamonadaceae</taxon>
        <taxon>Limnohabitans</taxon>
    </lineage>
</organism>
<dbReference type="GO" id="GO:0003904">
    <property type="term" value="F:deoxyribodipyrimidine photo-lyase activity"/>
    <property type="evidence" value="ECO:0007669"/>
    <property type="project" value="TreeGrafter"/>
</dbReference>
<keyword evidence="7" id="KW-1185">Reference proteome</keyword>
<dbReference type="PRINTS" id="PR00147">
    <property type="entry name" value="DNAPHOTLYASE"/>
</dbReference>
<evidence type="ECO:0000313" key="6">
    <source>
        <dbReference type="EMBL" id="PUE59241.1"/>
    </source>
</evidence>
<protein>
    <recommendedName>
        <fullName evidence="5">Cryptochrome/DNA photolyase FAD-binding domain-containing protein</fullName>
    </recommendedName>
</protein>